<keyword evidence="5" id="KW-0479">Metal-binding</keyword>
<dbReference type="InterPro" id="IPR016164">
    <property type="entry name" value="FAD-linked_Oxase-like_C"/>
</dbReference>
<evidence type="ECO:0000259" key="12">
    <source>
        <dbReference type="PROSITE" id="PS51387"/>
    </source>
</evidence>
<evidence type="ECO:0000256" key="5">
    <source>
        <dbReference type="ARBA" id="ARBA00022723"/>
    </source>
</evidence>
<dbReference type="EC" id="1.1.99.39" evidence="9"/>
<evidence type="ECO:0000256" key="7">
    <source>
        <dbReference type="ARBA" id="ARBA00022833"/>
    </source>
</evidence>
<dbReference type="PANTHER" id="PTHR43716:SF1">
    <property type="entry name" value="D-2-HYDROXYGLUTARATE DEHYDROGENASE, MITOCHONDRIAL"/>
    <property type="match status" value="1"/>
</dbReference>
<accession>U4T9G4</accession>
<dbReference type="FunFam" id="3.30.70.2740:FF:000005">
    <property type="entry name" value="FAD-binding oxidoreductase"/>
    <property type="match status" value="1"/>
</dbReference>
<dbReference type="InterPro" id="IPR016169">
    <property type="entry name" value="FAD-bd_PCMH_sub2"/>
</dbReference>
<dbReference type="FunFam" id="3.30.465.10:FF:000025">
    <property type="entry name" value="FAD-binding oxidoreductase"/>
    <property type="match status" value="1"/>
</dbReference>
<comment type="subunit">
    <text evidence="3">Homodimer.</text>
</comment>
<keyword evidence="14" id="KW-1185">Reference proteome</keyword>
<dbReference type="OrthoDB" id="9811557at2"/>
<dbReference type="GO" id="GO:0051990">
    <property type="term" value="F:(R)-2-hydroxyglutarate dehydrogenase activity"/>
    <property type="evidence" value="ECO:0007669"/>
    <property type="project" value="UniProtKB-EC"/>
</dbReference>
<dbReference type="Pfam" id="PF01565">
    <property type="entry name" value="FAD_binding_4"/>
    <property type="match status" value="1"/>
</dbReference>
<evidence type="ECO:0000313" key="13">
    <source>
        <dbReference type="EMBL" id="ERL55369.1"/>
    </source>
</evidence>
<dbReference type="EMBL" id="AUSW01000030">
    <property type="protein sequence ID" value="ERL55369.1"/>
    <property type="molecule type" value="Genomic_DNA"/>
</dbReference>
<proteinExistence type="inferred from homology"/>
<dbReference type="Pfam" id="PF02913">
    <property type="entry name" value="FAD-oxidase_C"/>
    <property type="match status" value="1"/>
</dbReference>
<evidence type="ECO:0000256" key="8">
    <source>
        <dbReference type="ARBA" id="ARBA00023002"/>
    </source>
</evidence>
<dbReference type="Gene3D" id="3.30.465.10">
    <property type="match status" value="1"/>
</dbReference>
<dbReference type="GO" id="GO:0022904">
    <property type="term" value="P:respiratory electron transport chain"/>
    <property type="evidence" value="ECO:0007669"/>
    <property type="project" value="TreeGrafter"/>
</dbReference>
<dbReference type="InterPro" id="IPR016171">
    <property type="entry name" value="Vanillyl_alc_oxidase_C-sub2"/>
</dbReference>
<dbReference type="Gene3D" id="3.30.43.10">
    <property type="entry name" value="Uridine Diphospho-n-acetylenolpyruvylglucosamine Reductase, domain 2"/>
    <property type="match status" value="1"/>
</dbReference>
<dbReference type="RefSeq" id="WP_021814262.1">
    <property type="nucleotide sequence ID" value="NZ_AUSW01000030.1"/>
</dbReference>
<comment type="cofactor">
    <cofactor evidence="1">
        <name>FAD</name>
        <dbReference type="ChEBI" id="CHEBI:57692"/>
    </cofactor>
</comment>
<dbReference type="eggNOG" id="COG0277">
    <property type="taxonomic scope" value="Bacteria"/>
</dbReference>
<dbReference type="InterPro" id="IPR006094">
    <property type="entry name" value="Oxid_FAD_bind_N"/>
</dbReference>
<comment type="catalytic activity">
    <reaction evidence="10">
        <text>(R)-2-hydroxyglutarate + A = 2-oxoglutarate + AH2</text>
        <dbReference type="Rhea" id="RHEA:38295"/>
        <dbReference type="ChEBI" id="CHEBI:13193"/>
        <dbReference type="ChEBI" id="CHEBI:15801"/>
        <dbReference type="ChEBI" id="CHEBI:16810"/>
        <dbReference type="ChEBI" id="CHEBI:17499"/>
        <dbReference type="EC" id="1.1.99.39"/>
    </reaction>
    <physiologicalReaction direction="left-to-right" evidence="10">
        <dbReference type="Rhea" id="RHEA:38296"/>
    </physiologicalReaction>
</comment>
<dbReference type="STRING" id="1354303.M917_1626"/>
<dbReference type="Proteomes" id="UP000016761">
    <property type="component" value="Unassembled WGS sequence"/>
</dbReference>
<evidence type="ECO:0000256" key="4">
    <source>
        <dbReference type="ARBA" id="ARBA00022630"/>
    </source>
</evidence>
<dbReference type="GO" id="GO:0071949">
    <property type="term" value="F:FAD binding"/>
    <property type="evidence" value="ECO:0007669"/>
    <property type="project" value="InterPro"/>
</dbReference>
<evidence type="ECO:0000256" key="9">
    <source>
        <dbReference type="ARBA" id="ARBA00039003"/>
    </source>
</evidence>
<comment type="caution">
    <text evidence="13">The sequence shown here is derived from an EMBL/GenBank/DDBJ whole genome shotgun (WGS) entry which is preliminary data.</text>
</comment>
<keyword evidence="8" id="KW-0560">Oxidoreductase</keyword>
<organism evidence="13 14">
    <name type="scientific">Psychrobacter aquaticus CMS 56</name>
    <dbReference type="NCBI Taxonomy" id="1354303"/>
    <lineage>
        <taxon>Bacteria</taxon>
        <taxon>Pseudomonadati</taxon>
        <taxon>Pseudomonadota</taxon>
        <taxon>Gammaproteobacteria</taxon>
        <taxon>Moraxellales</taxon>
        <taxon>Moraxellaceae</taxon>
        <taxon>Psychrobacter</taxon>
    </lineage>
</organism>
<dbReference type="AlphaFoldDB" id="U4T9G4"/>
<dbReference type="InterPro" id="IPR004113">
    <property type="entry name" value="FAD-bd_oxidored_4_C"/>
</dbReference>
<dbReference type="InterPro" id="IPR036318">
    <property type="entry name" value="FAD-bd_PCMH-like_sf"/>
</dbReference>
<evidence type="ECO:0000256" key="11">
    <source>
        <dbReference type="ARBA" id="ARBA00067680"/>
    </source>
</evidence>
<dbReference type="InterPro" id="IPR016167">
    <property type="entry name" value="FAD-bd_PCMH_sub1"/>
</dbReference>
<dbReference type="SUPFAM" id="SSF56176">
    <property type="entry name" value="FAD-binding/transporter-associated domain-like"/>
    <property type="match status" value="1"/>
</dbReference>
<dbReference type="PANTHER" id="PTHR43716">
    <property type="entry name" value="D-2-HYDROXYGLUTARATE DEHYDROGENASE, MITOCHONDRIAL"/>
    <property type="match status" value="1"/>
</dbReference>
<keyword evidence="6" id="KW-0274">FAD</keyword>
<evidence type="ECO:0000256" key="3">
    <source>
        <dbReference type="ARBA" id="ARBA00011738"/>
    </source>
</evidence>
<dbReference type="Gene3D" id="1.10.45.10">
    <property type="entry name" value="Vanillyl-alcohol Oxidase, Chain A, domain 4"/>
    <property type="match status" value="1"/>
</dbReference>
<comment type="similarity">
    <text evidence="2">Belongs to the FAD-binding oxidoreductase/transferase type 4 family.</text>
</comment>
<evidence type="ECO:0000256" key="1">
    <source>
        <dbReference type="ARBA" id="ARBA00001974"/>
    </source>
</evidence>
<dbReference type="GO" id="GO:0046872">
    <property type="term" value="F:metal ion binding"/>
    <property type="evidence" value="ECO:0007669"/>
    <property type="project" value="UniProtKB-KW"/>
</dbReference>
<gene>
    <name evidence="13" type="ORF">M917_1626</name>
</gene>
<dbReference type="PROSITE" id="PS51387">
    <property type="entry name" value="FAD_PCMH"/>
    <property type="match status" value="1"/>
</dbReference>
<keyword evidence="7" id="KW-0862">Zinc</keyword>
<dbReference type="SUPFAM" id="SSF55103">
    <property type="entry name" value="FAD-linked oxidases, C-terminal domain"/>
    <property type="match status" value="1"/>
</dbReference>
<evidence type="ECO:0000256" key="10">
    <source>
        <dbReference type="ARBA" id="ARBA00051291"/>
    </source>
</evidence>
<sequence>MTSLSSQSPSKTNTAAVQTILSTLLDSHQFDASQIKTDSESLEHWGKDWTKHFTPAAAAIVFPKTTEQVQSIVLLANEYNVVITPSGGRTGLSAGAVAANGEIVVSMDKMNRIGQFYPADRMVEIEAGVVTEQLQQFADSKDLYYPVDFASAGSSQIGGNIGTNAGGIKVIRYGMTRQWIMGLTVVTGKGDILHLNRGMVKNATGYDLRQLFIGSEGTLGLVTHAQIKLERQPQDLNVMVLGMDSFNDVMNVLSAFQAQIDLTAFEFFDDIAIDKLMAHGQVQEPFESRTKFYTLLEFEAPYEPIMDKAMAIFEQCMEQGWIVDGVMSQSLAQAAELWKLREYISETISVFTPYKNDVSVLISYVPDFITEIDHIVSSNYPDFEVCWFGHIGDGNLHLNILKPENMDKDNFFAECQIVNKYVFDTVQKYGGSVSAEHGVGMTKKPYLHYSRSETEIEYLRDIKKVFDPNNIMNRGKIFDM</sequence>
<dbReference type="InterPro" id="IPR051264">
    <property type="entry name" value="FAD-oxidored/transferase_4"/>
</dbReference>
<reference evidence="13 14" key="1">
    <citation type="journal article" date="2013" name="Genome Announc.">
        <title>Draft Genome Sequence of Psychrobacter aquaticus Strain CMS 56T, Isolated from a Cyanobacterial Mat Sample Collected from Water Bodies in the McMurdo Dry Valley Region of Antarctica.</title>
        <authorList>
            <person name="Reddy G.S."/>
            <person name="Ara S."/>
            <person name="Singh A."/>
            <person name="Kumar Pinnaka A."/>
            <person name="Shivaji S."/>
        </authorList>
    </citation>
    <scope>NUCLEOTIDE SEQUENCE [LARGE SCALE GENOMIC DNA]</scope>
    <source>
        <strain evidence="13 14">CMS 56</strain>
    </source>
</reference>
<dbReference type="InterPro" id="IPR016166">
    <property type="entry name" value="FAD-bd_PCMH"/>
</dbReference>
<evidence type="ECO:0000256" key="2">
    <source>
        <dbReference type="ARBA" id="ARBA00008000"/>
    </source>
</evidence>
<evidence type="ECO:0000313" key="14">
    <source>
        <dbReference type="Proteomes" id="UP000016761"/>
    </source>
</evidence>
<keyword evidence="4" id="KW-0285">Flavoprotein</keyword>
<dbReference type="PATRIC" id="fig|1354303.4.peg.1602"/>
<dbReference type="Gene3D" id="3.30.70.2740">
    <property type="match status" value="1"/>
</dbReference>
<protein>
    <recommendedName>
        <fullName evidence="11">D-2-hydroxyglutarate dehydrogenase</fullName>
        <ecNumber evidence="9">1.1.99.39</ecNumber>
    </recommendedName>
</protein>
<evidence type="ECO:0000256" key="6">
    <source>
        <dbReference type="ARBA" id="ARBA00022827"/>
    </source>
</evidence>
<name>U4T9G4_9GAMM</name>
<feature type="domain" description="FAD-binding PCMH-type" evidence="12">
    <location>
        <begin position="53"/>
        <end position="232"/>
    </location>
</feature>
<dbReference type="Gene3D" id="3.30.70.2190">
    <property type="match status" value="1"/>
</dbReference>
<dbReference type="FunFam" id="1.10.45.10:FF:000001">
    <property type="entry name" value="D-lactate dehydrogenase mitochondrial"/>
    <property type="match status" value="1"/>
</dbReference>